<dbReference type="Pfam" id="PF02578">
    <property type="entry name" value="Cu-oxidase_4"/>
    <property type="match status" value="1"/>
</dbReference>
<dbReference type="RefSeq" id="WP_053962523.1">
    <property type="nucleotide sequence ID" value="NZ_CAJPTR010000020.1"/>
</dbReference>
<evidence type="ECO:0000313" key="12">
    <source>
        <dbReference type="EMBL" id="ALE19441.1"/>
    </source>
</evidence>
<evidence type="ECO:0000256" key="10">
    <source>
        <dbReference type="ARBA" id="ARBA00048968"/>
    </source>
</evidence>
<sequence>MTTPPTLTQTANGLPQPGRLRVRRVITTRAGGYSTGRYHGLNLSLDVGDNPVTVTRNRERLAEKLQLPPDRFVYMEQLQSPHVSVVEATADSRYPDPIPATDALVTTAADLALVVLTSDAVPVLLGDDEAGVIAALNGSALGVRAGLVSATLDVMRELGADPHRMHALLGPSATGRKMVVSEAMAADVEAHVPHTRARTATGQPSLDLRRGVAYQLVSAGLAGVTVDPRCTIEDLAFFSTYREKKTGCQAGVIWRSSTND</sequence>
<comment type="similarity">
    <text evidence="3">Belongs to the purine nucleoside phosphorylase YfiH/LACC1 family.</text>
</comment>
<keyword evidence="8" id="KW-0186">Copper</keyword>
<organism evidence="12 14">
    <name type="scientific">Lawsonella clevelandensis</name>
    <dbReference type="NCBI Taxonomy" id="1528099"/>
    <lineage>
        <taxon>Bacteria</taxon>
        <taxon>Bacillati</taxon>
        <taxon>Actinomycetota</taxon>
        <taxon>Actinomycetes</taxon>
        <taxon>Mycobacteriales</taxon>
        <taxon>Lawsonellaceae</taxon>
        <taxon>Lawsonella</taxon>
    </lineage>
</organism>
<name>A0A0M4MM43_9ACTN</name>
<keyword evidence="15" id="KW-1185">Reference proteome</keyword>
<dbReference type="EMBL" id="CP012390">
    <property type="protein sequence ID" value="ALE19441.1"/>
    <property type="molecule type" value="Genomic_DNA"/>
</dbReference>
<dbReference type="SUPFAM" id="SSF64438">
    <property type="entry name" value="CNF1/YfiH-like putative cysteine hydrolases"/>
    <property type="match status" value="1"/>
</dbReference>
<evidence type="ECO:0000256" key="3">
    <source>
        <dbReference type="ARBA" id="ARBA00007353"/>
    </source>
</evidence>
<evidence type="ECO:0000256" key="4">
    <source>
        <dbReference type="ARBA" id="ARBA00022679"/>
    </source>
</evidence>
<protein>
    <submittedName>
        <fullName evidence="13">Laccase domain protein</fullName>
    </submittedName>
</protein>
<dbReference type="Gene3D" id="3.60.140.10">
    <property type="entry name" value="CNF1/YfiH-like putative cysteine hydrolases"/>
    <property type="match status" value="1"/>
</dbReference>
<accession>A0A0M4MM43</accession>
<comment type="catalytic activity">
    <reaction evidence="1">
        <text>inosine + phosphate = alpha-D-ribose 1-phosphate + hypoxanthine</text>
        <dbReference type="Rhea" id="RHEA:27646"/>
        <dbReference type="ChEBI" id="CHEBI:17368"/>
        <dbReference type="ChEBI" id="CHEBI:17596"/>
        <dbReference type="ChEBI" id="CHEBI:43474"/>
        <dbReference type="ChEBI" id="CHEBI:57720"/>
        <dbReference type="EC" id="2.4.2.1"/>
    </reaction>
    <physiologicalReaction direction="left-to-right" evidence="1">
        <dbReference type="Rhea" id="RHEA:27647"/>
    </physiologicalReaction>
</comment>
<gene>
    <name evidence="12" type="ORF">AL705_07800</name>
    <name evidence="13" type="ORF">LC603019_01569</name>
</gene>
<dbReference type="Proteomes" id="UP000324288">
    <property type="component" value="Chromosome"/>
</dbReference>
<dbReference type="EMBL" id="LR584267">
    <property type="protein sequence ID" value="VHO01640.1"/>
    <property type="molecule type" value="Genomic_DNA"/>
</dbReference>
<dbReference type="OrthoDB" id="4279at2"/>
<evidence type="ECO:0000256" key="11">
    <source>
        <dbReference type="ARBA" id="ARBA00049893"/>
    </source>
</evidence>
<dbReference type="PANTHER" id="PTHR30616:SF2">
    <property type="entry name" value="PURINE NUCLEOSIDE PHOSPHORYLASE LACC1"/>
    <property type="match status" value="1"/>
</dbReference>
<dbReference type="InterPro" id="IPR038371">
    <property type="entry name" value="Cu_polyphenol_OxRdtase_sf"/>
</dbReference>
<evidence type="ECO:0000256" key="8">
    <source>
        <dbReference type="ARBA" id="ARBA00023008"/>
    </source>
</evidence>
<comment type="catalytic activity">
    <reaction evidence="11">
        <text>S-methyl-5'-thioadenosine + phosphate = 5-(methylsulfanyl)-alpha-D-ribose 1-phosphate + adenine</text>
        <dbReference type="Rhea" id="RHEA:11852"/>
        <dbReference type="ChEBI" id="CHEBI:16708"/>
        <dbReference type="ChEBI" id="CHEBI:17509"/>
        <dbReference type="ChEBI" id="CHEBI:43474"/>
        <dbReference type="ChEBI" id="CHEBI:58533"/>
        <dbReference type="EC" id="2.4.2.28"/>
    </reaction>
    <physiologicalReaction direction="left-to-right" evidence="11">
        <dbReference type="Rhea" id="RHEA:11853"/>
    </physiologicalReaction>
</comment>
<evidence type="ECO:0000313" key="15">
    <source>
        <dbReference type="Proteomes" id="UP000324288"/>
    </source>
</evidence>
<dbReference type="InterPro" id="IPR003730">
    <property type="entry name" value="Cu_polyphenol_OxRdtase"/>
</dbReference>
<keyword evidence="6" id="KW-0378">Hydrolase</keyword>
<evidence type="ECO:0000256" key="6">
    <source>
        <dbReference type="ARBA" id="ARBA00022801"/>
    </source>
</evidence>
<dbReference type="InterPro" id="IPR011324">
    <property type="entry name" value="Cytotoxic_necrot_fac-like_cat"/>
</dbReference>
<keyword evidence="7" id="KW-0862">Zinc</keyword>
<reference evidence="12 14" key="1">
    <citation type="journal article" date="2015" name="Genome Announc.">
        <title>Complete Genome Sequences for Two Strains of a Novel Fastidious, Partially Acid-Fast, Gram-Positive Corynebacterineae Bacterium, Derived from Human Clinical Samples.</title>
        <authorList>
            <person name="Nicholson A.C."/>
            <person name="Bell M."/>
            <person name="Humrighouse B.W."/>
            <person name="McQuiston J.R."/>
        </authorList>
    </citation>
    <scope>NUCLEOTIDE SEQUENCE [LARGE SCALE GENOMIC DNA]</scope>
    <source>
        <strain evidence="12 14">X1698</strain>
    </source>
</reference>
<dbReference type="GeneID" id="84895444"/>
<dbReference type="Proteomes" id="UP000068137">
    <property type="component" value="Chromosome"/>
</dbReference>
<dbReference type="PANTHER" id="PTHR30616">
    <property type="entry name" value="UNCHARACTERIZED PROTEIN YFIH"/>
    <property type="match status" value="1"/>
</dbReference>
<reference evidence="12" key="2">
    <citation type="journal article" date="2016" name="Int. J. Syst. Evol. Microbiol.">
        <title>Lawsonella clevelandensis gen. nov., sp. nov., a new member of the suborder Corynebacterineae isolated from human abscesses.</title>
        <authorList>
            <person name="Bell M.E."/>
            <person name="Bernard K.A."/>
            <person name="Harrington S.M."/>
            <person name="Patel N.B."/>
            <person name="Tucker T.A."/>
            <person name="Metcalfe M.G."/>
            <person name="McQuiston J.R."/>
        </authorList>
    </citation>
    <scope>NUCLEOTIDE SEQUENCE</scope>
    <source>
        <strain evidence="12">X1698</strain>
    </source>
</reference>
<keyword evidence="5" id="KW-0479">Metal-binding</keyword>
<dbReference type="AlphaFoldDB" id="A0A0M4MM43"/>
<dbReference type="CDD" id="cd16833">
    <property type="entry name" value="YfiH"/>
    <property type="match status" value="1"/>
</dbReference>
<comment type="catalytic activity">
    <reaction evidence="9">
        <text>adenosine + H2O + H(+) = inosine + NH4(+)</text>
        <dbReference type="Rhea" id="RHEA:24408"/>
        <dbReference type="ChEBI" id="CHEBI:15377"/>
        <dbReference type="ChEBI" id="CHEBI:15378"/>
        <dbReference type="ChEBI" id="CHEBI:16335"/>
        <dbReference type="ChEBI" id="CHEBI:17596"/>
        <dbReference type="ChEBI" id="CHEBI:28938"/>
        <dbReference type="EC" id="3.5.4.4"/>
    </reaction>
    <physiologicalReaction direction="left-to-right" evidence="9">
        <dbReference type="Rhea" id="RHEA:24409"/>
    </physiologicalReaction>
</comment>
<dbReference type="STRING" id="1528099.AL705_07800"/>
<evidence type="ECO:0000256" key="9">
    <source>
        <dbReference type="ARBA" id="ARBA00047989"/>
    </source>
</evidence>
<evidence type="ECO:0000256" key="7">
    <source>
        <dbReference type="ARBA" id="ARBA00022833"/>
    </source>
</evidence>
<evidence type="ECO:0000256" key="2">
    <source>
        <dbReference type="ARBA" id="ARBA00003215"/>
    </source>
</evidence>
<evidence type="ECO:0000313" key="14">
    <source>
        <dbReference type="Proteomes" id="UP000068137"/>
    </source>
</evidence>
<evidence type="ECO:0000256" key="5">
    <source>
        <dbReference type="ARBA" id="ARBA00022723"/>
    </source>
</evidence>
<proteinExistence type="inferred from homology"/>
<evidence type="ECO:0000313" key="13">
    <source>
        <dbReference type="EMBL" id="VHO01640.1"/>
    </source>
</evidence>
<dbReference type="KEGG" id="cbq:AL705_07800"/>
<dbReference type="GO" id="GO:0016787">
    <property type="term" value="F:hydrolase activity"/>
    <property type="evidence" value="ECO:0007669"/>
    <property type="project" value="UniProtKB-KW"/>
</dbReference>
<evidence type="ECO:0000256" key="1">
    <source>
        <dbReference type="ARBA" id="ARBA00000553"/>
    </source>
</evidence>
<keyword evidence="4" id="KW-0808">Transferase</keyword>
<dbReference type="GO" id="GO:0017061">
    <property type="term" value="F:S-methyl-5-thioadenosine phosphorylase activity"/>
    <property type="evidence" value="ECO:0007669"/>
    <property type="project" value="UniProtKB-EC"/>
</dbReference>
<reference evidence="13 15" key="3">
    <citation type="submission" date="2019-04" db="EMBL/GenBank/DDBJ databases">
        <authorList>
            <person name="Seth-Smith MB H."/>
            <person name="Seth-Smith H."/>
        </authorList>
    </citation>
    <scope>NUCLEOTIDE SEQUENCE [LARGE SCALE GENOMIC DNA]</scope>
    <source>
        <strain evidence="13">USB-603019</strain>
    </source>
</reference>
<comment type="function">
    <text evidence="2">Purine nucleoside enzyme that catalyzes the phosphorolysis of adenosine and inosine nucleosides, yielding D-ribose 1-phosphate and the respective free bases, adenine and hypoxanthine. Also catalyzes the phosphorolysis of S-methyl-5'-thioadenosine into adenine and S-methyl-5-thio-alpha-D-ribose 1-phosphate. Also has adenosine deaminase activity.</text>
</comment>
<dbReference type="GO" id="GO:0005507">
    <property type="term" value="F:copper ion binding"/>
    <property type="evidence" value="ECO:0007669"/>
    <property type="project" value="TreeGrafter"/>
</dbReference>
<comment type="catalytic activity">
    <reaction evidence="10">
        <text>adenosine + phosphate = alpha-D-ribose 1-phosphate + adenine</text>
        <dbReference type="Rhea" id="RHEA:27642"/>
        <dbReference type="ChEBI" id="CHEBI:16335"/>
        <dbReference type="ChEBI" id="CHEBI:16708"/>
        <dbReference type="ChEBI" id="CHEBI:43474"/>
        <dbReference type="ChEBI" id="CHEBI:57720"/>
        <dbReference type="EC" id="2.4.2.1"/>
    </reaction>
    <physiologicalReaction direction="left-to-right" evidence="10">
        <dbReference type="Rhea" id="RHEA:27643"/>
    </physiologicalReaction>
</comment>